<organism evidence="1 2">
    <name type="scientific">Geobacillus stearothermophilus</name>
    <name type="common">Bacillus stearothermophilus</name>
    <dbReference type="NCBI Taxonomy" id="1422"/>
    <lineage>
        <taxon>Bacteria</taxon>
        <taxon>Bacillati</taxon>
        <taxon>Bacillota</taxon>
        <taxon>Bacilli</taxon>
        <taxon>Bacillales</taxon>
        <taxon>Anoxybacillaceae</taxon>
        <taxon>Geobacillus</taxon>
    </lineage>
</organism>
<proteinExistence type="predicted"/>
<accession>A0A150M9Z2</accession>
<reference evidence="1 2" key="1">
    <citation type="submission" date="2016-01" db="EMBL/GenBank/DDBJ databases">
        <title>Draft Genome Sequences of Seven Thermophilic Sporeformers Isolated from Foods.</title>
        <authorList>
            <person name="Berendsen E.M."/>
            <person name="Wells-Bennik M.H."/>
            <person name="Krawcyk A.O."/>
            <person name="De Jong A."/>
            <person name="Holsappel S."/>
            <person name="Eijlander R.T."/>
            <person name="Kuipers O.P."/>
        </authorList>
    </citation>
    <scope>NUCLEOTIDE SEQUENCE [LARGE SCALE GENOMIC DNA]</scope>
    <source>
        <strain evidence="1 2">B4109</strain>
    </source>
</reference>
<evidence type="ECO:0000313" key="1">
    <source>
        <dbReference type="EMBL" id="KYD21374.1"/>
    </source>
</evidence>
<dbReference type="AlphaFoldDB" id="A0A150M9Z2"/>
<dbReference type="EMBL" id="LQYV01000135">
    <property type="protein sequence ID" value="KYD21374.1"/>
    <property type="molecule type" value="Genomic_DNA"/>
</dbReference>
<evidence type="ECO:0000313" key="2">
    <source>
        <dbReference type="Proteomes" id="UP000075424"/>
    </source>
</evidence>
<sequence>MFAVFLLFSFTKKAIRWANHFFPSMRERNRFIPSSTAREST</sequence>
<protein>
    <submittedName>
        <fullName evidence="1">Uncharacterized protein</fullName>
    </submittedName>
</protein>
<name>A0A150M9Z2_GEOSE</name>
<dbReference type="Proteomes" id="UP000075424">
    <property type="component" value="Unassembled WGS sequence"/>
</dbReference>
<gene>
    <name evidence="1" type="ORF">B4109_0920</name>
</gene>
<comment type="caution">
    <text evidence="1">The sequence shown here is derived from an EMBL/GenBank/DDBJ whole genome shotgun (WGS) entry which is preliminary data.</text>
</comment>